<reference evidence="2 3" key="1">
    <citation type="submission" date="2013-09" db="EMBL/GenBank/DDBJ databases">
        <title>Genome sequencing of Arenimonas composti.</title>
        <authorList>
            <person name="Chen F."/>
            <person name="Wang G."/>
        </authorList>
    </citation>
    <scope>NUCLEOTIDE SEQUENCE [LARGE SCALE GENOMIC DNA]</scope>
    <source>
        <strain evidence="2 3">TR7-09</strain>
    </source>
</reference>
<accession>A0A091BGP3</accession>
<evidence type="ECO:0000313" key="3">
    <source>
        <dbReference type="Proteomes" id="UP000029391"/>
    </source>
</evidence>
<keyword evidence="1" id="KW-1133">Transmembrane helix</keyword>
<feature type="transmembrane region" description="Helical" evidence="1">
    <location>
        <begin position="152"/>
        <end position="172"/>
    </location>
</feature>
<proteinExistence type="predicted"/>
<name>A0A091BGP3_9GAMM</name>
<evidence type="ECO:0000256" key="1">
    <source>
        <dbReference type="SAM" id="Phobius"/>
    </source>
</evidence>
<comment type="caution">
    <text evidence="2">The sequence shown here is derived from an EMBL/GenBank/DDBJ whole genome shotgun (WGS) entry which is preliminary data.</text>
</comment>
<keyword evidence="1" id="KW-0812">Transmembrane</keyword>
<feature type="transmembrane region" description="Helical" evidence="1">
    <location>
        <begin position="47"/>
        <end position="67"/>
    </location>
</feature>
<keyword evidence="3" id="KW-1185">Reference proteome</keyword>
<keyword evidence="1" id="KW-0472">Membrane</keyword>
<feature type="transmembrane region" description="Helical" evidence="1">
    <location>
        <begin position="88"/>
        <end position="106"/>
    </location>
</feature>
<dbReference type="Proteomes" id="UP000029391">
    <property type="component" value="Unassembled WGS sequence"/>
</dbReference>
<gene>
    <name evidence="2" type="ORF">P873_08810</name>
</gene>
<organism evidence="2 3">
    <name type="scientific">Arenimonas composti TR7-09 = DSM 18010</name>
    <dbReference type="NCBI Taxonomy" id="1121013"/>
    <lineage>
        <taxon>Bacteria</taxon>
        <taxon>Pseudomonadati</taxon>
        <taxon>Pseudomonadota</taxon>
        <taxon>Gammaproteobacteria</taxon>
        <taxon>Lysobacterales</taxon>
        <taxon>Lysobacteraceae</taxon>
        <taxon>Arenimonas</taxon>
    </lineage>
</organism>
<evidence type="ECO:0000313" key="2">
    <source>
        <dbReference type="EMBL" id="KFN49934.1"/>
    </source>
</evidence>
<dbReference type="EMBL" id="AWXU01000027">
    <property type="protein sequence ID" value="KFN49934.1"/>
    <property type="molecule type" value="Genomic_DNA"/>
</dbReference>
<dbReference type="AlphaFoldDB" id="A0A091BGP3"/>
<feature type="transmembrane region" description="Helical" evidence="1">
    <location>
        <begin position="184"/>
        <end position="203"/>
    </location>
</feature>
<sequence length="250" mass="27197">MIATWLEERRTWAWFLGVGVIVHCLLVLALLLPGAGSFTLSKASQGGLWIAGLVITGTIFAGRYFQAMARRESALLLLTRPATAFEKWLLAVLVVAVAYPLAYTLAFQICNIPAGLIAASQAGELMAISGDSYAYLKPEDYGVLRPWQAMPAAGWATLVPVVLALQGFALLGSLYFHRWPFIKTLVAGFGLMLVLILIAGVGGNDTFFAFWHERDRHGLPAQLVLGGTWLLIPALVWLAALFALQERQEA</sequence>
<protein>
    <submittedName>
        <fullName evidence="2">Uncharacterized protein</fullName>
    </submittedName>
</protein>
<feature type="transmembrane region" description="Helical" evidence="1">
    <location>
        <begin position="223"/>
        <end position="244"/>
    </location>
</feature>
<feature type="transmembrane region" description="Helical" evidence="1">
    <location>
        <begin position="12"/>
        <end position="35"/>
    </location>
</feature>
<dbReference type="STRING" id="1121013.GCA_000426365_02327"/>